<dbReference type="GO" id="GO:0006298">
    <property type="term" value="P:mismatch repair"/>
    <property type="evidence" value="ECO:0007669"/>
    <property type="project" value="TreeGrafter"/>
</dbReference>
<dbReference type="PANTHER" id="PTHR15114">
    <property type="entry name" value="REPLICATION PROTEIN A3"/>
    <property type="match status" value="1"/>
</dbReference>
<comment type="subcellular location">
    <subcellularLocation>
        <location evidence="1">Nucleus</location>
    </subcellularLocation>
</comment>
<dbReference type="PANTHER" id="PTHR15114:SF1">
    <property type="entry name" value="REPLICATION PROTEIN A 14 KDA SUBUNIT"/>
    <property type="match status" value="1"/>
</dbReference>
<dbReference type="RefSeq" id="XP_046116804.1">
    <property type="nucleotide sequence ID" value="XM_046261401.1"/>
</dbReference>
<dbReference type="SUPFAM" id="SSF50249">
    <property type="entry name" value="Nucleic acid-binding proteins"/>
    <property type="match status" value="1"/>
</dbReference>
<keyword evidence="5" id="KW-1185">Reference proteome</keyword>
<dbReference type="Pfam" id="PF08661">
    <property type="entry name" value="Rep_fac-A_3"/>
    <property type="match status" value="1"/>
</dbReference>
<evidence type="ECO:0000313" key="5">
    <source>
        <dbReference type="Proteomes" id="UP000887229"/>
    </source>
</evidence>
<evidence type="ECO:0000313" key="4">
    <source>
        <dbReference type="EMBL" id="KAG9252880.1"/>
    </source>
</evidence>
<dbReference type="GO" id="GO:0003697">
    <property type="term" value="F:single-stranded DNA binding"/>
    <property type="evidence" value="ECO:0007669"/>
    <property type="project" value="TreeGrafter"/>
</dbReference>
<evidence type="ECO:0000256" key="1">
    <source>
        <dbReference type="ARBA" id="ARBA00004123"/>
    </source>
</evidence>
<dbReference type="CDD" id="cd04479">
    <property type="entry name" value="RPA3"/>
    <property type="match status" value="1"/>
</dbReference>
<proteinExistence type="inferred from homology"/>
<gene>
    <name evidence="4" type="ORF">F5Z01DRAFT_625067</name>
</gene>
<dbReference type="Gene3D" id="2.40.50.140">
    <property type="entry name" value="Nucleic acid-binding proteins"/>
    <property type="match status" value="1"/>
</dbReference>
<protein>
    <submittedName>
        <fullName evidence="4">Replication factor A protein 3</fullName>
    </submittedName>
</protein>
<comment type="caution">
    <text evidence="4">The sequence shown here is derived from an EMBL/GenBank/DDBJ whole genome shotgun (WGS) entry which is preliminary data.</text>
</comment>
<name>A0A9P7ZIZ5_9HYPO</name>
<evidence type="ECO:0000256" key="2">
    <source>
        <dbReference type="ARBA" id="ARBA00009761"/>
    </source>
</evidence>
<dbReference type="GO" id="GO:0000724">
    <property type="term" value="P:double-strand break repair via homologous recombination"/>
    <property type="evidence" value="ECO:0007669"/>
    <property type="project" value="TreeGrafter"/>
</dbReference>
<dbReference type="GO" id="GO:0006284">
    <property type="term" value="P:base-excision repair"/>
    <property type="evidence" value="ECO:0007669"/>
    <property type="project" value="TreeGrafter"/>
</dbReference>
<organism evidence="4 5">
    <name type="scientific">Emericellopsis atlantica</name>
    <dbReference type="NCBI Taxonomy" id="2614577"/>
    <lineage>
        <taxon>Eukaryota</taxon>
        <taxon>Fungi</taxon>
        <taxon>Dikarya</taxon>
        <taxon>Ascomycota</taxon>
        <taxon>Pezizomycotina</taxon>
        <taxon>Sordariomycetes</taxon>
        <taxon>Hypocreomycetidae</taxon>
        <taxon>Hypocreales</taxon>
        <taxon>Bionectriaceae</taxon>
        <taxon>Emericellopsis</taxon>
    </lineage>
</organism>
<dbReference type="GeneID" id="70292304"/>
<keyword evidence="3" id="KW-0539">Nucleus</keyword>
<dbReference type="OrthoDB" id="188186at2759"/>
<dbReference type="InterPro" id="IPR013970">
    <property type="entry name" value="Rfa2"/>
</dbReference>
<dbReference type="GO" id="GO:0005662">
    <property type="term" value="C:DNA replication factor A complex"/>
    <property type="evidence" value="ECO:0007669"/>
    <property type="project" value="TreeGrafter"/>
</dbReference>
<accession>A0A9P7ZIZ5</accession>
<dbReference type="GO" id="GO:0035861">
    <property type="term" value="C:site of double-strand break"/>
    <property type="evidence" value="ECO:0007669"/>
    <property type="project" value="TreeGrafter"/>
</dbReference>
<dbReference type="Proteomes" id="UP000887229">
    <property type="component" value="Unassembled WGS sequence"/>
</dbReference>
<evidence type="ECO:0000256" key="3">
    <source>
        <dbReference type="ARBA" id="ARBA00023242"/>
    </source>
</evidence>
<dbReference type="GO" id="GO:0006289">
    <property type="term" value="P:nucleotide-excision repair"/>
    <property type="evidence" value="ECO:0007669"/>
    <property type="project" value="TreeGrafter"/>
</dbReference>
<dbReference type="EMBL" id="MU251260">
    <property type="protein sequence ID" value="KAG9252880.1"/>
    <property type="molecule type" value="Genomic_DNA"/>
</dbReference>
<dbReference type="AlphaFoldDB" id="A0A9P7ZIZ5"/>
<dbReference type="InterPro" id="IPR012340">
    <property type="entry name" value="NA-bd_OB-fold"/>
</dbReference>
<dbReference type="GO" id="GO:0003684">
    <property type="term" value="F:damaged DNA binding"/>
    <property type="evidence" value="ECO:0007669"/>
    <property type="project" value="TreeGrafter"/>
</dbReference>
<comment type="similarity">
    <text evidence="2">Belongs to the replication factor A protein 3 family.</text>
</comment>
<sequence>MSDQIEAPRVTARLLDNFIGRHVRIVGQVIELRGDQAVINSDGAVTILLNRDAHLSQNGGAQIIGKVNPDLSIKALNSVNLGDNVDYKLYGMVVEVTHKFPQIFLTGTSQ</sequence>
<dbReference type="GO" id="GO:0006260">
    <property type="term" value="P:DNA replication"/>
    <property type="evidence" value="ECO:0007669"/>
    <property type="project" value="InterPro"/>
</dbReference>
<reference evidence="4" key="1">
    <citation type="journal article" date="2021" name="IMA Fungus">
        <title>Genomic characterization of three marine fungi, including Emericellopsis atlantica sp. nov. with signatures of a generalist lifestyle and marine biomass degradation.</title>
        <authorList>
            <person name="Hagestad O.C."/>
            <person name="Hou L."/>
            <person name="Andersen J.H."/>
            <person name="Hansen E.H."/>
            <person name="Altermark B."/>
            <person name="Li C."/>
            <person name="Kuhnert E."/>
            <person name="Cox R.J."/>
            <person name="Crous P.W."/>
            <person name="Spatafora J.W."/>
            <person name="Lail K."/>
            <person name="Amirebrahimi M."/>
            <person name="Lipzen A."/>
            <person name="Pangilinan J."/>
            <person name="Andreopoulos W."/>
            <person name="Hayes R.D."/>
            <person name="Ng V."/>
            <person name="Grigoriev I.V."/>
            <person name="Jackson S.A."/>
            <person name="Sutton T.D.S."/>
            <person name="Dobson A.D.W."/>
            <person name="Rama T."/>
        </authorList>
    </citation>
    <scope>NUCLEOTIDE SEQUENCE</scope>
    <source>
        <strain evidence="4">TS7</strain>
    </source>
</reference>